<sequence>MSMVLNADLVLNADTPFDRSKDFGYLFRWAAALSLTEVMSQAIVAAGLTTEP</sequence>
<dbReference type="RefSeq" id="WP_206756128.1">
    <property type="nucleotide sequence ID" value="NZ_JAMPLM010000048.1"/>
</dbReference>
<proteinExistence type="predicted"/>
<dbReference type="Proteomes" id="UP001476950">
    <property type="component" value="Unassembled WGS sequence"/>
</dbReference>
<accession>A0ABV0KRS3</accession>
<name>A0ABV0KRS3_9CYAN</name>
<comment type="caution">
    <text evidence="1">The sequence shown here is derived from an EMBL/GenBank/DDBJ whole genome shotgun (WGS) entry which is preliminary data.</text>
</comment>
<reference evidence="1 2" key="1">
    <citation type="submission" date="2022-04" db="EMBL/GenBank/DDBJ databases">
        <title>Positive selection, recombination, and allopatry shape intraspecific diversity of widespread and dominant cyanobacteria.</title>
        <authorList>
            <person name="Wei J."/>
            <person name="Shu W."/>
            <person name="Hu C."/>
        </authorList>
    </citation>
    <scope>NUCLEOTIDE SEQUENCE [LARGE SCALE GENOMIC DNA]</scope>
    <source>
        <strain evidence="1 2">AS-A4</strain>
    </source>
</reference>
<gene>
    <name evidence="1" type="ORF">NDI38_26490</name>
</gene>
<dbReference type="EMBL" id="JAMPLM010000048">
    <property type="protein sequence ID" value="MEP1061927.1"/>
    <property type="molecule type" value="Genomic_DNA"/>
</dbReference>
<keyword evidence="2" id="KW-1185">Reference proteome</keyword>
<protein>
    <submittedName>
        <fullName evidence="1">Uncharacterized protein</fullName>
    </submittedName>
</protein>
<evidence type="ECO:0000313" key="1">
    <source>
        <dbReference type="EMBL" id="MEP1061927.1"/>
    </source>
</evidence>
<evidence type="ECO:0000313" key="2">
    <source>
        <dbReference type="Proteomes" id="UP001476950"/>
    </source>
</evidence>
<organism evidence="1 2">
    <name type="scientific">Stenomitos frigidus AS-A4</name>
    <dbReference type="NCBI Taxonomy" id="2933935"/>
    <lineage>
        <taxon>Bacteria</taxon>
        <taxon>Bacillati</taxon>
        <taxon>Cyanobacteriota</taxon>
        <taxon>Cyanophyceae</taxon>
        <taxon>Leptolyngbyales</taxon>
        <taxon>Leptolyngbyaceae</taxon>
        <taxon>Stenomitos</taxon>
    </lineage>
</organism>